<reference evidence="1 2" key="1">
    <citation type="journal article" date="2023" name="Sci. Data">
        <title>Genome assembly of the Korean intertidal mud-creeper Batillaria attramentaria.</title>
        <authorList>
            <person name="Patra A.K."/>
            <person name="Ho P.T."/>
            <person name="Jun S."/>
            <person name="Lee S.J."/>
            <person name="Kim Y."/>
            <person name="Won Y.J."/>
        </authorList>
    </citation>
    <scope>NUCLEOTIDE SEQUENCE [LARGE SCALE GENOMIC DNA]</scope>
    <source>
        <strain evidence="1">Wonlab-2016</strain>
    </source>
</reference>
<dbReference type="Proteomes" id="UP001519460">
    <property type="component" value="Unassembled WGS sequence"/>
</dbReference>
<keyword evidence="2" id="KW-1185">Reference proteome</keyword>
<gene>
    <name evidence="1" type="ORF">BaRGS_00031397</name>
</gene>
<proteinExistence type="predicted"/>
<evidence type="ECO:0000313" key="1">
    <source>
        <dbReference type="EMBL" id="KAK7477332.1"/>
    </source>
</evidence>
<dbReference type="AlphaFoldDB" id="A0ABD0JRX3"/>
<accession>A0ABD0JRX3</accession>
<organism evidence="1 2">
    <name type="scientific">Batillaria attramentaria</name>
    <dbReference type="NCBI Taxonomy" id="370345"/>
    <lineage>
        <taxon>Eukaryota</taxon>
        <taxon>Metazoa</taxon>
        <taxon>Spiralia</taxon>
        <taxon>Lophotrochozoa</taxon>
        <taxon>Mollusca</taxon>
        <taxon>Gastropoda</taxon>
        <taxon>Caenogastropoda</taxon>
        <taxon>Sorbeoconcha</taxon>
        <taxon>Cerithioidea</taxon>
        <taxon>Batillariidae</taxon>
        <taxon>Batillaria</taxon>
    </lineage>
</organism>
<name>A0ABD0JRX3_9CAEN</name>
<comment type="caution">
    <text evidence="1">The sequence shown here is derived from an EMBL/GenBank/DDBJ whole genome shotgun (WGS) entry which is preliminary data.</text>
</comment>
<dbReference type="EMBL" id="JACVVK020000353">
    <property type="protein sequence ID" value="KAK7477332.1"/>
    <property type="molecule type" value="Genomic_DNA"/>
</dbReference>
<sequence length="130" mass="14166">MYVSIAELSLHNCGNASDYTTEVPDDGRNTTFGCAGFLQAYSVAWTLTLAKRDVADTLVVGSCGAFPRRCEFRKKIGYRITRPSATTSVLTINAGENAKFVQNGTLTCVIKTDGEEPFNRSCNIIVTRKS</sequence>
<evidence type="ECO:0000313" key="2">
    <source>
        <dbReference type="Proteomes" id="UP001519460"/>
    </source>
</evidence>
<protein>
    <submittedName>
        <fullName evidence="1">Uncharacterized protein</fullName>
    </submittedName>
</protein>